<accession>A0ABU9MV16</accession>
<dbReference type="Proteomes" id="UP001447008">
    <property type="component" value="Unassembled WGS sequence"/>
</dbReference>
<organism evidence="2 3">
    <name type="scientific">Pseudoalteromonas qingdaonensis</name>
    <dbReference type="NCBI Taxonomy" id="3131913"/>
    <lineage>
        <taxon>Bacteria</taxon>
        <taxon>Pseudomonadati</taxon>
        <taxon>Pseudomonadota</taxon>
        <taxon>Gammaproteobacteria</taxon>
        <taxon>Alteromonadales</taxon>
        <taxon>Pseudoalteromonadaceae</taxon>
        <taxon>Pseudoalteromonas</taxon>
    </lineage>
</organism>
<protein>
    <recommendedName>
        <fullName evidence="4">Transmembrane protein</fullName>
    </recommendedName>
</protein>
<keyword evidence="1" id="KW-0812">Transmembrane</keyword>
<proteinExistence type="predicted"/>
<feature type="transmembrane region" description="Helical" evidence="1">
    <location>
        <begin position="53"/>
        <end position="73"/>
    </location>
</feature>
<evidence type="ECO:0000256" key="1">
    <source>
        <dbReference type="SAM" id="Phobius"/>
    </source>
</evidence>
<keyword evidence="1" id="KW-0472">Membrane</keyword>
<sequence length="98" mass="10824">MATTPTTKFAALIYRLGSEPKRSLKRFLIGLGLFALAVAFIALGYFYQPWWQIPGLLLLAVALFFAIWGYLGIFANRFAQVIAATHPPLPVDDNAPPD</sequence>
<dbReference type="EMBL" id="JBCGCU010000005">
    <property type="protein sequence ID" value="MEM0515131.1"/>
    <property type="molecule type" value="Genomic_DNA"/>
</dbReference>
<evidence type="ECO:0008006" key="4">
    <source>
        <dbReference type="Google" id="ProtNLM"/>
    </source>
</evidence>
<name>A0ABU9MV16_9GAMM</name>
<feature type="transmembrane region" description="Helical" evidence="1">
    <location>
        <begin position="27"/>
        <end position="47"/>
    </location>
</feature>
<keyword evidence="1" id="KW-1133">Transmembrane helix</keyword>
<keyword evidence="3" id="KW-1185">Reference proteome</keyword>
<evidence type="ECO:0000313" key="2">
    <source>
        <dbReference type="EMBL" id="MEM0515131.1"/>
    </source>
</evidence>
<comment type="caution">
    <text evidence="2">The sequence shown here is derived from an EMBL/GenBank/DDBJ whole genome shotgun (WGS) entry which is preliminary data.</text>
</comment>
<gene>
    <name evidence="2" type="ORF">WCN91_06770</name>
</gene>
<evidence type="ECO:0000313" key="3">
    <source>
        <dbReference type="Proteomes" id="UP001447008"/>
    </source>
</evidence>
<dbReference type="RefSeq" id="WP_342677519.1">
    <property type="nucleotide sequence ID" value="NZ_JBCGCU010000005.1"/>
</dbReference>
<reference evidence="2 3" key="1">
    <citation type="submission" date="2024-03" db="EMBL/GenBank/DDBJ databases">
        <title>Pseudoalteromonas qingdaonensis sp. nov., isolated from the intestines of marine benthic organisms.</title>
        <authorList>
            <person name="Lin X."/>
            <person name="Fang S."/>
            <person name="Hu X."/>
        </authorList>
    </citation>
    <scope>NUCLEOTIDE SEQUENCE [LARGE SCALE GENOMIC DNA]</scope>
    <source>
        <strain evidence="2 3">YIC-827</strain>
    </source>
</reference>